<dbReference type="STRING" id="1385369.N825_17555"/>
<dbReference type="Proteomes" id="UP000019486">
    <property type="component" value="Unassembled WGS sequence"/>
</dbReference>
<accession>W9GXQ5</accession>
<organism evidence="3 4">
    <name type="scientific">Skermanella stibiiresistens SB22</name>
    <dbReference type="NCBI Taxonomy" id="1385369"/>
    <lineage>
        <taxon>Bacteria</taxon>
        <taxon>Pseudomonadati</taxon>
        <taxon>Pseudomonadota</taxon>
        <taxon>Alphaproteobacteria</taxon>
        <taxon>Rhodospirillales</taxon>
        <taxon>Azospirillaceae</taxon>
        <taxon>Skermanella</taxon>
    </lineage>
</organism>
<feature type="compositionally biased region" description="Basic and acidic residues" evidence="1">
    <location>
        <begin position="7"/>
        <end position="23"/>
    </location>
</feature>
<sequence length="395" mass="43368">MIDFEEVENRFQEDEGDRLERKRSASDLDALRKAICALANDLSGTGRPGLLFVGQAEDKSCGDLKLDDKLVEQLTNLRGDGTILPFPIINVEVRTISGCELIAIAVAPHDNPPVRMDGRTYVRVGRSTRVATADEERRLVEKRRWSTLPFDAKGVGGAALDDLDLVRFVLEYLPSAVAPDVLAENGLTREEQLRALRLIDPQGRPTATALLVVGKEPQAWLPGASVQALRIGGTELTDPIRDQRRIDGTVPDQIRQLDELVKLWTERPAVVGGPVRETSPTYPESALRQLVRNALLHRTYEGSNAPVRLTWYDDRIEIQSPGGPYGQVTLGNFGTPGITDYRNPTLAEALKNLSYVEKFGVGLAIVRQALAKNGNPPAEFSAQATGVNVTVRQRP</sequence>
<evidence type="ECO:0000256" key="1">
    <source>
        <dbReference type="SAM" id="MobiDB-lite"/>
    </source>
</evidence>
<dbReference type="Gene3D" id="3.30.565.60">
    <property type="match status" value="1"/>
</dbReference>
<evidence type="ECO:0000313" key="3">
    <source>
        <dbReference type="EMBL" id="EWY37416.1"/>
    </source>
</evidence>
<dbReference type="InterPro" id="IPR038461">
    <property type="entry name" value="Schlafen_AlbA_2_dom_sf"/>
</dbReference>
<proteinExistence type="predicted"/>
<dbReference type="AlphaFoldDB" id="W9GXQ5"/>
<protein>
    <recommendedName>
        <fullName evidence="2">Schlafen AlbA-2 domain-containing protein</fullName>
    </recommendedName>
</protein>
<dbReference type="InterPro" id="IPR007421">
    <property type="entry name" value="Schlafen_AlbA_2_dom"/>
</dbReference>
<dbReference type="RefSeq" id="WP_051513212.1">
    <property type="nucleotide sequence ID" value="NZ_AVFL01000026.1"/>
</dbReference>
<evidence type="ECO:0000313" key="4">
    <source>
        <dbReference type="Proteomes" id="UP000019486"/>
    </source>
</evidence>
<evidence type="ECO:0000259" key="2">
    <source>
        <dbReference type="Pfam" id="PF04326"/>
    </source>
</evidence>
<reference evidence="3 4" key="1">
    <citation type="submission" date="2013-08" db="EMBL/GenBank/DDBJ databases">
        <title>The genome sequence of Skermanella stibiiresistens.</title>
        <authorList>
            <person name="Zhu W."/>
            <person name="Wang G."/>
        </authorList>
    </citation>
    <scope>NUCLEOTIDE SEQUENCE [LARGE SCALE GENOMIC DNA]</scope>
    <source>
        <strain evidence="3 4">SB22</strain>
    </source>
</reference>
<feature type="domain" description="Schlafen AlbA-2" evidence="2">
    <location>
        <begin position="15"/>
        <end position="131"/>
    </location>
</feature>
<comment type="caution">
    <text evidence="3">The sequence shown here is derived from an EMBL/GenBank/DDBJ whole genome shotgun (WGS) entry which is preliminary data.</text>
</comment>
<dbReference type="InterPro" id="IPR038475">
    <property type="entry name" value="RecG_C_sf"/>
</dbReference>
<dbReference type="OrthoDB" id="9805115at2"/>
<dbReference type="Pfam" id="PF13749">
    <property type="entry name" value="HATPase_c_4"/>
    <property type="match status" value="1"/>
</dbReference>
<dbReference type="PANTHER" id="PTHR30595:SF6">
    <property type="entry name" value="SCHLAFEN ALBA-2 DOMAIN-CONTAINING PROTEIN"/>
    <property type="match status" value="1"/>
</dbReference>
<dbReference type="Pfam" id="PF04326">
    <property type="entry name" value="SLFN_AlbA_2"/>
    <property type="match status" value="1"/>
</dbReference>
<dbReference type="Gene3D" id="3.30.950.30">
    <property type="entry name" value="Schlafen, AAA domain"/>
    <property type="match status" value="1"/>
</dbReference>
<name>W9GXQ5_9PROT</name>
<dbReference type="PATRIC" id="fig|1385369.3.peg.5486"/>
<dbReference type="PANTHER" id="PTHR30595">
    <property type="entry name" value="GLPR-RELATED TRANSCRIPTIONAL REPRESSOR"/>
    <property type="match status" value="1"/>
</dbReference>
<keyword evidence="4" id="KW-1185">Reference proteome</keyword>
<dbReference type="EMBL" id="AVFL01000026">
    <property type="protein sequence ID" value="EWY37416.1"/>
    <property type="molecule type" value="Genomic_DNA"/>
</dbReference>
<gene>
    <name evidence="3" type="ORF">N825_17555</name>
</gene>
<feature type="region of interest" description="Disordered" evidence="1">
    <location>
        <begin position="1"/>
        <end position="23"/>
    </location>
</feature>